<evidence type="ECO:0000313" key="3">
    <source>
        <dbReference type="Proteomes" id="UP000271162"/>
    </source>
</evidence>
<accession>A0A0N4XX96</accession>
<evidence type="ECO:0000256" key="1">
    <source>
        <dbReference type="SAM" id="MobiDB-lite"/>
    </source>
</evidence>
<sequence length="221" mass="25618">MSEDQKKIERFANVVHNRVLMDQIRVINLPIRMKKEYNQLMKDLLEIARYEEKENEGAMTWPILIGKTGSTFGLRVKVSYAFWEHFKREGKNTCLRTTGLKGPRLGLCKRSALSRKIEKIFVCSFAMNAIRRRYEAKGKQPVFMQLRKDQLKIGERGVYDPVILVERLNIDLSEWKGLSMDKLLDEKLLEEKKGSASANNPAKKRMHEDECAVEEGQLTLA</sequence>
<organism evidence="4">
    <name type="scientific">Nippostrongylus brasiliensis</name>
    <name type="common">Rat hookworm</name>
    <dbReference type="NCBI Taxonomy" id="27835"/>
    <lineage>
        <taxon>Eukaryota</taxon>
        <taxon>Metazoa</taxon>
        <taxon>Ecdysozoa</taxon>
        <taxon>Nematoda</taxon>
        <taxon>Chromadorea</taxon>
        <taxon>Rhabditida</taxon>
        <taxon>Rhabditina</taxon>
        <taxon>Rhabditomorpha</taxon>
        <taxon>Strongyloidea</taxon>
        <taxon>Heligmosomidae</taxon>
        <taxon>Nippostrongylus</taxon>
    </lineage>
</organism>
<dbReference type="WBParaSite" id="NBR_0000758901-mRNA-1">
    <property type="protein sequence ID" value="NBR_0000758901-mRNA-1"/>
    <property type="gene ID" value="NBR_0000758901"/>
</dbReference>
<dbReference type="EMBL" id="UYSL01019904">
    <property type="protein sequence ID" value="VDL71179.1"/>
    <property type="molecule type" value="Genomic_DNA"/>
</dbReference>
<proteinExistence type="predicted"/>
<feature type="region of interest" description="Disordered" evidence="1">
    <location>
        <begin position="194"/>
        <end position="221"/>
    </location>
</feature>
<keyword evidence="3" id="KW-1185">Reference proteome</keyword>
<dbReference type="Proteomes" id="UP000271162">
    <property type="component" value="Unassembled WGS sequence"/>
</dbReference>
<evidence type="ECO:0000313" key="2">
    <source>
        <dbReference type="EMBL" id="VDL71179.1"/>
    </source>
</evidence>
<gene>
    <name evidence="2" type="ORF">NBR_LOCUS7590</name>
</gene>
<reference evidence="4" key="1">
    <citation type="submission" date="2017-02" db="UniProtKB">
        <authorList>
            <consortium name="WormBaseParasite"/>
        </authorList>
    </citation>
    <scope>IDENTIFICATION</scope>
</reference>
<evidence type="ECO:0000313" key="4">
    <source>
        <dbReference type="WBParaSite" id="NBR_0000758901-mRNA-1"/>
    </source>
</evidence>
<protein>
    <submittedName>
        <fullName evidence="4">Reverse transcriptase domain-containing protein</fullName>
    </submittedName>
</protein>
<name>A0A0N4XX96_NIPBR</name>
<reference evidence="2 3" key="2">
    <citation type="submission" date="2018-11" db="EMBL/GenBank/DDBJ databases">
        <authorList>
            <consortium name="Pathogen Informatics"/>
        </authorList>
    </citation>
    <scope>NUCLEOTIDE SEQUENCE [LARGE SCALE GENOMIC DNA]</scope>
</reference>
<dbReference type="AlphaFoldDB" id="A0A0N4XX96"/>